<gene>
    <name evidence="1" type="ORF">FPZ47_28070</name>
</gene>
<sequence length="97" mass="10711">TKLVLVGDRGMITTARIDALRKLNNNRKAPTDFDWITALRAPAIAALAADDGPLQMSLFDTQDLAEITHPDYPGERLIACRNPALADQRARKRSDLL</sequence>
<evidence type="ECO:0000313" key="2">
    <source>
        <dbReference type="Proteomes" id="UP000320513"/>
    </source>
</evidence>
<protein>
    <submittedName>
        <fullName evidence="1">Transposase</fullName>
    </submittedName>
</protein>
<proteinExistence type="predicted"/>
<feature type="non-terminal residue" evidence="1">
    <location>
        <position position="1"/>
    </location>
</feature>
<reference evidence="1 2" key="1">
    <citation type="submission" date="2019-07" db="EMBL/GenBank/DDBJ databases">
        <title>New Mycobacterium species.</title>
        <authorList>
            <person name="Tortoli E."/>
            <person name="Ghielmetti G."/>
            <person name="Friedel U."/>
            <person name="Trovato A."/>
        </authorList>
    </citation>
    <scope>NUCLEOTIDE SEQUENCE [LARGE SCALE GENOMIC DNA]</scope>
    <source>
        <strain evidence="1 2">16-83</strain>
    </source>
</reference>
<accession>A0A557WKP9</accession>
<evidence type="ECO:0000313" key="1">
    <source>
        <dbReference type="EMBL" id="TVS73852.1"/>
    </source>
</evidence>
<dbReference type="EMBL" id="VMQU01000390">
    <property type="protein sequence ID" value="TVS73852.1"/>
    <property type="molecule type" value="Genomic_DNA"/>
</dbReference>
<name>A0A557WKP9_9MYCO</name>
<keyword evidence="2" id="KW-1185">Reference proteome</keyword>
<dbReference type="AlphaFoldDB" id="A0A557WKP9"/>
<comment type="caution">
    <text evidence="1">The sequence shown here is derived from an EMBL/GenBank/DDBJ whole genome shotgun (WGS) entry which is preliminary data.</text>
</comment>
<dbReference type="Proteomes" id="UP000320513">
    <property type="component" value="Unassembled WGS sequence"/>
</dbReference>
<feature type="non-terminal residue" evidence="1">
    <location>
        <position position="97"/>
    </location>
</feature>
<organism evidence="1 2">
    <name type="scientific">Mycobacterium helveticum</name>
    <dbReference type="NCBI Taxonomy" id="2592811"/>
    <lineage>
        <taxon>Bacteria</taxon>
        <taxon>Bacillati</taxon>
        <taxon>Actinomycetota</taxon>
        <taxon>Actinomycetes</taxon>
        <taxon>Mycobacteriales</taxon>
        <taxon>Mycobacteriaceae</taxon>
        <taxon>Mycobacterium</taxon>
    </lineage>
</organism>